<dbReference type="FunFam" id="3.40.50.2020:FF:000020">
    <property type="entry name" value="Bifunctional protein PyrR"/>
    <property type="match status" value="1"/>
</dbReference>
<evidence type="ECO:0000256" key="5">
    <source>
        <dbReference type="ARBA" id="ARBA00023015"/>
    </source>
</evidence>
<accession>Q5M5G0</accession>
<evidence type="ECO:0000259" key="9">
    <source>
        <dbReference type="Pfam" id="PF00156"/>
    </source>
</evidence>
<dbReference type="NCBIfam" id="NF003549">
    <property type="entry name" value="PRK05205.1-5"/>
    <property type="match status" value="1"/>
</dbReference>
<evidence type="ECO:0000313" key="11">
    <source>
        <dbReference type="Proteomes" id="UP000001170"/>
    </source>
</evidence>
<dbReference type="InterPro" id="IPR050137">
    <property type="entry name" value="PyrR_bifunctional"/>
</dbReference>
<evidence type="ECO:0000256" key="4">
    <source>
        <dbReference type="ARBA" id="ARBA00022884"/>
    </source>
</evidence>
<organism evidence="10 11">
    <name type="scientific">Streptococcus thermophilus (strain ATCC BAA-250 / LMG 18311)</name>
    <dbReference type="NCBI Taxonomy" id="264199"/>
    <lineage>
        <taxon>Bacteria</taxon>
        <taxon>Bacillati</taxon>
        <taxon>Bacillota</taxon>
        <taxon>Bacilli</taxon>
        <taxon>Lactobacillales</taxon>
        <taxon>Streptococcaceae</taxon>
        <taxon>Streptococcus</taxon>
    </lineage>
</organism>
<dbReference type="CDD" id="cd06223">
    <property type="entry name" value="PRTases_typeI"/>
    <property type="match status" value="1"/>
</dbReference>
<dbReference type="eggNOG" id="COG2065">
    <property type="taxonomic scope" value="Bacteria"/>
</dbReference>
<feature type="domain" description="Phosphoribosyltransferase" evidence="9">
    <location>
        <begin position="33"/>
        <end position="175"/>
    </location>
</feature>
<dbReference type="SUPFAM" id="SSF53271">
    <property type="entry name" value="PRTase-like"/>
    <property type="match status" value="1"/>
</dbReference>
<dbReference type="GO" id="GO:0003723">
    <property type="term" value="F:RNA binding"/>
    <property type="evidence" value="ECO:0007669"/>
    <property type="project" value="UniProtKB-UniRule"/>
</dbReference>
<dbReference type="Proteomes" id="UP000001170">
    <property type="component" value="Chromosome"/>
</dbReference>
<comment type="similarity">
    <text evidence="1 8">Belongs to the purine/pyrimidine phosphoribosyltransferase family. PyrR subfamily.</text>
</comment>
<keyword evidence="8" id="KW-0808">Transferase</keyword>
<proteinExistence type="inferred from homology"/>
<dbReference type="Gene3D" id="3.40.50.2020">
    <property type="match status" value="1"/>
</dbReference>
<dbReference type="InterPro" id="IPR023050">
    <property type="entry name" value="PyrR"/>
</dbReference>
<comment type="catalytic activity">
    <reaction evidence="8">
        <text>UMP + diphosphate = 5-phospho-alpha-D-ribose 1-diphosphate + uracil</text>
        <dbReference type="Rhea" id="RHEA:13017"/>
        <dbReference type="ChEBI" id="CHEBI:17568"/>
        <dbReference type="ChEBI" id="CHEBI:33019"/>
        <dbReference type="ChEBI" id="CHEBI:57865"/>
        <dbReference type="ChEBI" id="CHEBI:58017"/>
        <dbReference type="EC" id="2.4.2.9"/>
    </reaction>
</comment>
<name>Q5M5G0_STRT2</name>
<evidence type="ECO:0000313" key="10">
    <source>
        <dbReference type="EMBL" id="AAV60231.1"/>
    </source>
</evidence>
<sequence>MRSAQVNCAMFLCISLFQGDFLYLERFFMKKKEIVDDVTMKRAITRITYEIIERNKNLDKIVLAGIKTRGVYIAQRIQERLKQLENLDVPLIELDTKAYRDDVKSEQDTSLIPIEIDGTDVILVDDVLYTGRTIRAAIDNIVSHGRPARVGLAVLVDRGHRELPIRADYVGKNIPTSQSEEIEVLVTEVDGKDSVNIIDPN</sequence>
<dbReference type="STRING" id="264199.stu0523"/>
<comment type="function">
    <text evidence="8">Also displays a weak uracil phosphoribosyltransferase activity which is not physiologically significant.</text>
</comment>
<dbReference type="GO" id="GO:0004845">
    <property type="term" value="F:uracil phosphoribosyltransferase activity"/>
    <property type="evidence" value="ECO:0007669"/>
    <property type="project" value="UniProtKB-UniRule"/>
</dbReference>
<feature type="short sequence motif" description="PRPP-binding" evidence="8">
    <location>
        <begin position="121"/>
        <end position="133"/>
    </location>
</feature>
<evidence type="ECO:0000256" key="8">
    <source>
        <dbReference type="HAMAP-Rule" id="MF_01219"/>
    </source>
</evidence>
<dbReference type="InterPro" id="IPR029057">
    <property type="entry name" value="PRTase-like"/>
</dbReference>
<keyword evidence="6 8" id="KW-0804">Transcription</keyword>
<keyword evidence="3 8" id="KW-0328">Glycosyltransferase</keyword>
<dbReference type="NCBIfam" id="NF003548">
    <property type="entry name" value="PRK05205.1-4"/>
    <property type="match status" value="1"/>
</dbReference>
<keyword evidence="4 8" id="KW-0694">RNA-binding</keyword>
<comment type="function">
    <text evidence="8">Regulates transcriptional attenuation of the pyrimidine nucleotide (pyr) operon by binding in a uridine-dependent manner to specific sites on pyr mRNA. This disrupts an antiterminator hairpin in the RNA and favors formation of a downstream transcription terminator, leading to a reduced expression of downstream genes.</text>
</comment>
<dbReference type="KEGG" id="stl:stu0523"/>
<dbReference type="HOGENOM" id="CLU_094234_2_1_9"/>
<evidence type="ECO:0000256" key="1">
    <source>
        <dbReference type="ARBA" id="ARBA00005565"/>
    </source>
</evidence>
<dbReference type="Pfam" id="PF00156">
    <property type="entry name" value="Pribosyltran"/>
    <property type="match status" value="1"/>
</dbReference>
<protein>
    <recommendedName>
        <fullName evidence="8">Bifunctional protein PyrR</fullName>
    </recommendedName>
    <domain>
        <recommendedName>
            <fullName evidence="8">Pyrimidine operon regulatory protein</fullName>
        </recommendedName>
    </domain>
    <domain>
        <recommendedName>
            <fullName evidence="8">Uracil phosphoribosyltransferase</fullName>
            <shortName evidence="8">UPRTase</shortName>
            <ecNumber evidence="8">2.4.2.9</ecNumber>
        </recommendedName>
    </domain>
</protein>
<reference evidence="10 11" key="1">
    <citation type="journal article" date="2004" name="Nat. Biotechnol.">
        <title>Complete sequence and comparative genome analysis of the dairy bacterium Streptococcus thermophilus.</title>
        <authorList>
            <person name="Bolotin A."/>
            <person name="Quinquis B."/>
            <person name="Renault P."/>
            <person name="Sorokin A."/>
            <person name="Ehrlich S.D."/>
            <person name="Kulakauskas S."/>
            <person name="Lapidus A."/>
            <person name="Goltsman E."/>
            <person name="Mazur M."/>
            <person name="Pusch G.D."/>
            <person name="Fonstein M."/>
            <person name="Overbeek R."/>
            <person name="Kyprides N."/>
            <person name="Purnelle B."/>
            <person name="Prozzi D."/>
            <person name="Ngui K."/>
            <person name="Masuy D."/>
            <person name="Hancy F."/>
            <person name="Burteau S."/>
            <person name="Boutry M."/>
            <person name="Delcour J."/>
            <person name="Goffeau A."/>
            <person name="Hols P."/>
        </authorList>
    </citation>
    <scope>NUCLEOTIDE SEQUENCE [LARGE SCALE GENOMIC DNA]</scope>
    <source>
        <strain evidence="11">ATCC BAA-250 / LMG 18311</strain>
    </source>
</reference>
<keyword evidence="2 8" id="KW-0806">Transcription termination</keyword>
<dbReference type="PANTHER" id="PTHR11608">
    <property type="entry name" value="BIFUNCTIONAL PROTEIN PYRR"/>
    <property type="match status" value="1"/>
</dbReference>
<keyword evidence="5 8" id="KW-0805">Transcription regulation</keyword>
<dbReference type="EC" id="2.4.2.9" evidence="8"/>
<dbReference type="EMBL" id="CP000023">
    <property type="protein sequence ID" value="AAV60231.1"/>
    <property type="molecule type" value="Genomic_DNA"/>
</dbReference>
<comment type="subunit">
    <text evidence="8">Homodimer and homohexamer; in equilibrium.</text>
</comment>
<gene>
    <name evidence="8 10" type="primary">pyrR</name>
    <name evidence="10" type="ordered locus">stu0523</name>
</gene>
<keyword evidence="11" id="KW-1185">Reference proteome</keyword>
<dbReference type="AlphaFoldDB" id="Q5M5G0"/>
<evidence type="ECO:0000256" key="7">
    <source>
        <dbReference type="ARBA" id="ARBA00056262"/>
    </source>
</evidence>
<dbReference type="PANTHER" id="PTHR11608:SF0">
    <property type="entry name" value="BIFUNCTIONAL PROTEIN PYRR"/>
    <property type="match status" value="1"/>
</dbReference>
<dbReference type="GO" id="GO:0006353">
    <property type="term" value="P:DNA-templated transcription termination"/>
    <property type="evidence" value="ECO:0007669"/>
    <property type="project" value="UniProtKB-UniRule"/>
</dbReference>
<evidence type="ECO:0000256" key="6">
    <source>
        <dbReference type="ARBA" id="ARBA00023163"/>
    </source>
</evidence>
<dbReference type="HAMAP" id="MF_01219">
    <property type="entry name" value="PyrR"/>
    <property type="match status" value="1"/>
</dbReference>
<evidence type="ECO:0000256" key="2">
    <source>
        <dbReference type="ARBA" id="ARBA00022472"/>
    </source>
</evidence>
<comment type="function">
    <text evidence="7">Regulates transcriptional attenuation of the pyrimidine nucleotide (pyr) operon in response to exogenous pyrimidines, probably by binding to specific sites on pyr mRNA. This probably disrupts an antiterminator hairpin in the RNA and favors formation of a downstream transcription terminator, leading to a reduced expression of downstream genes.</text>
</comment>
<dbReference type="InterPro" id="IPR000836">
    <property type="entry name" value="PRTase_dom"/>
</dbReference>
<evidence type="ECO:0000256" key="3">
    <source>
        <dbReference type="ARBA" id="ARBA00022676"/>
    </source>
</evidence>